<proteinExistence type="predicted"/>
<dbReference type="CDD" id="cd00165">
    <property type="entry name" value="S4"/>
    <property type="match status" value="1"/>
</dbReference>
<dbReference type="EMBL" id="AP025730">
    <property type="protein sequence ID" value="BDI05737.1"/>
    <property type="molecule type" value="Genomic_DNA"/>
</dbReference>
<gene>
    <name evidence="2" type="ORF">CATMQ487_27070</name>
</gene>
<dbReference type="Pfam" id="PF13275">
    <property type="entry name" value="S4_2"/>
    <property type="match status" value="1"/>
</dbReference>
<dbReference type="RefSeq" id="WP_251969094.1">
    <property type="nucleotide sequence ID" value="NZ_AP025730.1"/>
</dbReference>
<keyword evidence="3" id="KW-1185">Reference proteome</keyword>
<organism evidence="2 3">
    <name type="scientific">Sphaerotilus microaerophilus</name>
    <dbReference type="NCBI Taxonomy" id="2914710"/>
    <lineage>
        <taxon>Bacteria</taxon>
        <taxon>Pseudomonadati</taxon>
        <taxon>Pseudomonadota</taxon>
        <taxon>Betaproteobacteria</taxon>
        <taxon>Burkholderiales</taxon>
        <taxon>Sphaerotilaceae</taxon>
        <taxon>Sphaerotilus</taxon>
    </lineage>
</organism>
<evidence type="ECO:0000313" key="2">
    <source>
        <dbReference type="EMBL" id="BDI05737.1"/>
    </source>
</evidence>
<dbReference type="SUPFAM" id="SSF55174">
    <property type="entry name" value="Alpha-L RNA-binding motif"/>
    <property type="match status" value="1"/>
</dbReference>
<evidence type="ECO:0000313" key="3">
    <source>
        <dbReference type="Proteomes" id="UP001057498"/>
    </source>
</evidence>
<dbReference type="InterPro" id="IPR036986">
    <property type="entry name" value="S4_RNA-bd_sf"/>
</dbReference>
<accession>A0ABM7YMQ1</accession>
<name>A0ABM7YMQ1_9BURK</name>
<dbReference type="PROSITE" id="PS50889">
    <property type="entry name" value="S4"/>
    <property type="match status" value="1"/>
</dbReference>
<sequence>MPSTPIPFVLRGEFIPLDALLKAASLCSSGGAAKMLIVDGGVQVDGLVETRRTRKLRAGQRVDVGGVSILVQAEPAGAV</sequence>
<reference evidence="2" key="1">
    <citation type="submission" date="2022-04" db="EMBL/GenBank/DDBJ databases">
        <title>Whole genome sequence of Sphaerotilus sp. FB-5.</title>
        <authorList>
            <person name="Takeda M."/>
            <person name="Narihara S."/>
            <person name="Akimoto M."/>
            <person name="Akimoto R."/>
            <person name="Nishiyashiki S."/>
            <person name="Murakami T."/>
        </authorList>
    </citation>
    <scope>NUCLEOTIDE SEQUENCE</scope>
    <source>
        <strain evidence="2">FB-5</strain>
    </source>
</reference>
<dbReference type="Gene3D" id="3.10.290.10">
    <property type="entry name" value="RNA-binding S4 domain"/>
    <property type="match status" value="1"/>
</dbReference>
<protein>
    <recommendedName>
        <fullName evidence="4">RNA-binding protein</fullName>
    </recommendedName>
</protein>
<evidence type="ECO:0008006" key="4">
    <source>
        <dbReference type="Google" id="ProtNLM"/>
    </source>
</evidence>
<keyword evidence="1" id="KW-0694">RNA-binding</keyword>
<dbReference type="Proteomes" id="UP001057498">
    <property type="component" value="Chromosome"/>
</dbReference>
<evidence type="ECO:0000256" key="1">
    <source>
        <dbReference type="PROSITE-ProRule" id="PRU00182"/>
    </source>
</evidence>